<accession>A7A3X1</accession>
<evidence type="ECO:0000313" key="1">
    <source>
        <dbReference type="EMBL" id="EDN83605.1"/>
    </source>
</evidence>
<gene>
    <name evidence="1" type="ORF">BIFADO_00518</name>
</gene>
<protein>
    <submittedName>
        <fullName evidence="1">Uncharacterized protein</fullName>
    </submittedName>
</protein>
<name>A7A3X1_BIFAD</name>
<dbReference type="EMBL" id="AAXD02000018">
    <property type="protein sequence ID" value="EDN83605.1"/>
    <property type="molecule type" value="Genomic_DNA"/>
</dbReference>
<reference evidence="1 2" key="1">
    <citation type="submission" date="2007-04" db="EMBL/GenBank/DDBJ databases">
        <authorList>
            <person name="Fulton L."/>
            <person name="Clifton S."/>
            <person name="Fulton B."/>
            <person name="Xu J."/>
            <person name="Minx P."/>
            <person name="Pepin K.H."/>
            <person name="Johnson M."/>
            <person name="Thiruvilangam P."/>
            <person name="Bhonagiri V."/>
            <person name="Nash W.E."/>
            <person name="Mardis E.R."/>
            <person name="Wilson R.K."/>
        </authorList>
    </citation>
    <scope>NUCLEOTIDE SEQUENCE [LARGE SCALE GENOMIC DNA]</scope>
    <source>
        <strain evidence="1 2">L2-32</strain>
    </source>
</reference>
<proteinExistence type="predicted"/>
<reference evidence="1 2" key="2">
    <citation type="submission" date="2007-05" db="EMBL/GenBank/DDBJ databases">
        <title>Draft genome sequence of Bifidobacterium adolescentis (L2-32).</title>
        <authorList>
            <person name="Sudarsanam P."/>
            <person name="Ley R."/>
            <person name="Guruge J."/>
            <person name="Turnbaugh P.J."/>
            <person name="Mahowald M."/>
            <person name="Liep D."/>
            <person name="Gordon J."/>
        </authorList>
    </citation>
    <scope>NUCLEOTIDE SEQUENCE [LARGE SCALE GENOMIC DNA]</scope>
    <source>
        <strain evidence="1 2">L2-32</strain>
    </source>
</reference>
<dbReference type="HOGENOM" id="CLU_3022787_0_0_11"/>
<evidence type="ECO:0000313" key="2">
    <source>
        <dbReference type="Proteomes" id="UP000003773"/>
    </source>
</evidence>
<dbReference type="Proteomes" id="UP000003773">
    <property type="component" value="Unassembled WGS sequence"/>
</dbReference>
<comment type="caution">
    <text evidence="1">The sequence shown here is derived from an EMBL/GenBank/DDBJ whole genome shotgun (WGS) entry which is preliminary data.</text>
</comment>
<dbReference type="AlphaFoldDB" id="A7A3X1"/>
<organism evidence="1 2">
    <name type="scientific">Bifidobacterium adolescentis L2-32</name>
    <dbReference type="NCBI Taxonomy" id="411481"/>
    <lineage>
        <taxon>Bacteria</taxon>
        <taxon>Bacillati</taxon>
        <taxon>Actinomycetota</taxon>
        <taxon>Actinomycetes</taxon>
        <taxon>Bifidobacteriales</taxon>
        <taxon>Bifidobacteriaceae</taxon>
        <taxon>Bifidobacterium</taxon>
    </lineage>
</organism>
<sequence>MRTHGFSFWFACDCFRFFWFCVSSVGIVSGRSRFLRGCGLKPTVSHRSPKAIAPL</sequence>